<name>A0A9P5IV71_9HELO</name>
<comment type="caution">
    <text evidence="1">The sequence shown here is derived from an EMBL/GenBank/DDBJ whole genome shotgun (WGS) entry which is preliminary data.</text>
</comment>
<dbReference type="AlphaFoldDB" id="A0A9P5IV71"/>
<reference evidence="1 2" key="1">
    <citation type="journal article" date="2020" name="Genome Biol. Evol.">
        <title>Comparative genomics of Sclerotiniaceae.</title>
        <authorList>
            <person name="Valero Jimenez C.A."/>
            <person name="Steentjes M."/>
            <person name="Scholten O.E."/>
            <person name="Van Kan J.A.L."/>
        </authorList>
    </citation>
    <scope>NUCLEOTIDE SEQUENCE [LARGE SCALE GENOMIC DNA]</scope>
    <source>
        <strain evidence="1 2">MUCL 94</strain>
    </source>
</reference>
<keyword evidence="2" id="KW-1185">Reference proteome</keyword>
<protein>
    <submittedName>
        <fullName evidence="1">Uncharacterized protein</fullName>
    </submittedName>
</protein>
<dbReference type="RefSeq" id="XP_038736837.1">
    <property type="nucleotide sequence ID" value="XM_038872279.1"/>
</dbReference>
<gene>
    <name evidence="1" type="ORF">EAE97_001768</name>
</gene>
<dbReference type="GeneID" id="62145357"/>
<organism evidence="1 2">
    <name type="scientific">Botrytis byssoidea</name>
    <dbReference type="NCBI Taxonomy" id="139641"/>
    <lineage>
        <taxon>Eukaryota</taxon>
        <taxon>Fungi</taxon>
        <taxon>Dikarya</taxon>
        <taxon>Ascomycota</taxon>
        <taxon>Pezizomycotina</taxon>
        <taxon>Leotiomycetes</taxon>
        <taxon>Helotiales</taxon>
        <taxon>Sclerotiniaceae</taxon>
        <taxon>Botrytis</taxon>
    </lineage>
</organism>
<dbReference type="EMBL" id="RCSW01000003">
    <property type="protein sequence ID" value="KAF7952271.1"/>
    <property type="molecule type" value="Genomic_DNA"/>
</dbReference>
<proteinExistence type="predicted"/>
<evidence type="ECO:0000313" key="1">
    <source>
        <dbReference type="EMBL" id="KAF7952271.1"/>
    </source>
</evidence>
<dbReference type="Proteomes" id="UP000710849">
    <property type="component" value="Unassembled WGS sequence"/>
</dbReference>
<evidence type="ECO:0000313" key="2">
    <source>
        <dbReference type="Proteomes" id="UP000710849"/>
    </source>
</evidence>
<accession>A0A9P5IV71</accession>
<sequence length="517" mass="59144">MSEIVSGRPTNRCLRLSLPVHSNFPNKVEILKFNFDSEVFTAVREKIIVCWRIQAGIEVAGNWMEDNTAPYVEEWADLIPKAMNSQERTFFVVAWSWDEDEVQVAENEANLFGVGFKDEVMAGWAKTFTRYTFLLPKSVQTVSRIEEIEPVCDIQPESTVDCLASLLRHPPSRVHRQTQIKATMNYDTKHIESIYDAAVGKRHFVGPKGTYKKMGLFHSNMHKIYARSEVNRVSRLRKPPNTDVLWLEIKSEGLDNDIFTTESLMELREHIKKDVGYRASLYWGRSWIQLGFCNQTSPKPIDLTLKSQIVQDLVKDFIAKTGALTKEPGAFKAGFPYQPNPNSEGFPIMEVTTFEVSNNIQTTLIFQDFHSSYQNDIKGMERSWVTLLRDDPPDFTSPPADGSVTVKQVGINVGYFFHNSIPSPPVVKHEVEEARTPTKSYFTAITMPRSVDAMREWYTDFANHCEDYERLGHRVDLVRMFCEDLDAIDSKVSDMVVDCYEISKAPMPKSWSSSCPR</sequence>